<dbReference type="AlphaFoldDB" id="A0A7V7GWT0"/>
<evidence type="ECO:0000256" key="2">
    <source>
        <dbReference type="SAM" id="SignalP"/>
    </source>
</evidence>
<evidence type="ECO:0000313" key="5">
    <source>
        <dbReference type="Proteomes" id="UP000463138"/>
    </source>
</evidence>
<dbReference type="RefSeq" id="WP_149331708.1">
    <property type="nucleotide sequence ID" value="NZ_QOVF01000001.1"/>
</dbReference>
<proteinExistence type="predicted"/>
<feature type="signal peptide" evidence="2">
    <location>
        <begin position="1"/>
        <end position="23"/>
    </location>
</feature>
<dbReference type="Pfam" id="PF03958">
    <property type="entry name" value="Secretin_N"/>
    <property type="match status" value="1"/>
</dbReference>
<dbReference type="Gene3D" id="3.30.1370.120">
    <property type="match status" value="1"/>
</dbReference>
<feature type="region of interest" description="Disordered" evidence="1">
    <location>
        <begin position="245"/>
        <end position="272"/>
    </location>
</feature>
<organism evidence="4 5">
    <name type="scientific">Halopseudomonas laoshanensis</name>
    <dbReference type="NCBI Taxonomy" id="2268758"/>
    <lineage>
        <taxon>Bacteria</taxon>
        <taxon>Pseudomonadati</taxon>
        <taxon>Pseudomonadota</taxon>
        <taxon>Gammaproteobacteria</taxon>
        <taxon>Pseudomonadales</taxon>
        <taxon>Pseudomonadaceae</taxon>
        <taxon>Halopseudomonas</taxon>
    </lineage>
</organism>
<evidence type="ECO:0000256" key="1">
    <source>
        <dbReference type="SAM" id="MobiDB-lite"/>
    </source>
</evidence>
<protein>
    <submittedName>
        <fullName evidence="4">Secretin</fullName>
    </submittedName>
</protein>
<gene>
    <name evidence="4" type="ORF">DT594_05485</name>
</gene>
<comment type="caution">
    <text evidence="4">The sequence shown here is derived from an EMBL/GenBank/DDBJ whole genome shotgun (WGS) entry which is preliminary data.</text>
</comment>
<sequence>MIRFCLAQLLSLLMFCSSVSVQAEPTTEIFSLGYNMAENMISAIQPMLRDDERVSAYGNQLIVRAEPERLKEIRALLNELDRQPARLLISVANSGGISSNERGYQVDGRFDTGPADIVVGDPRNGNQARIINRSTRGQNDGVRQVTANEGYPVLIQTGQSVPLQSTTTDVYGRVIENTEYRDVTQGFYATVRLNGDLATITLSANNDNVNRSDNRIVDVQQTDTVVTARLGEWITVGGVTDSQLSSGADIGRRTSTRSQNDSSVRLKIDRAN</sequence>
<reference evidence="4 5" key="1">
    <citation type="submission" date="2018-07" db="EMBL/GenBank/DDBJ databases">
        <title>Pseudomonas laoshanensis sp. nov., isolated from soil.</title>
        <authorList>
            <person name="Sun J."/>
            <person name="Yu L."/>
            <person name="Wang M."/>
            <person name="Zhang C."/>
        </authorList>
    </citation>
    <scope>NUCLEOTIDE SEQUENCE [LARGE SCALE GENOMIC DNA]</scope>
    <source>
        <strain evidence="4 5">Y22</strain>
    </source>
</reference>
<dbReference type="InterPro" id="IPR038591">
    <property type="entry name" value="NolW-like_sf"/>
</dbReference>
<accession>A0A7V7GWT0</accession>
<keyword evidence="2" id="KW-0732">Signal</keyword>
<dbReference type="Proteomes" id="UP000463138">
    <property type="component" value="Unassembled WGS sequence"/>
</dbReference>
<name>A0A7V7GWT0_9GAMM</name>
<dbReference type="InterPro" id="IPR005644">
    <property type="entry name" value="NolW-like"/>
</dbReference>
<evidence type="ECO:0000259" key="3">
    <source>
        <dbReference type="Pfam" id="PF03958"/>
    </source>
</evidence>
<evidence type="ECO:0000313" key="4">
    <source>
        <dbReference type="EMBL" id="KAA0696772.1"/>
    </source>
</evidence>
<dbReference type="EMBL" id="QOVF01000001">
    <property type="protein sequence ID" value="KAA0696772.1"/>
    <property type="molecule type" value="Genomic_DNA"/>
</dbReference>
<dbReference type="OrthoDB" id="5608150at2"/>
<feature type="chain" id="PRO_5031421871" evidence="2">
    <location>
        <begin position="24"/>
        <end position="272"/>
    </location>
</feature>
<keyword evidence="5" id="KW-1185">Reference proteome</keyword>
<feature type="domain" description="NolW-like" evidence="3">
    <location>
        <begin position="27"/>
        <end position="85"/>
    </location>
</feature>